<gene>
    <name evidence="9" type="ORF">BABINDRAFT_162686</name>
</gene>
<dbReference type="Proteomes" id="UP000094336">
    <property type="component" value="Unassembled WGS sequence"/>
</dbReference>
<feature type="compositionally biased region" description="Basic and acidic residues" evidence="7">
    <location>
        <begin position="429"/>
        <end position="451"/>
    </location>
</feature>
<dbReference type="PANTHER" id="PTHR15316">
    <property type="entry name" value="SPLICEOSOME ASSOCIATED PROTEIN 114/SWAP SPLICING FACTOR-RELATED"/>
    <property type="match status" value="1"/>
</dbReference>
<dbReference type="InterPro" id="IPR045146">
    <property type="entry name" value="SF3A1"/>
</dbReference>
<keyword evidence="5" id="KW-0508">mRNA splicing</keyword>
<dbReference type="STRING" id="984486.A0A1E3QLA7"/>
<proteinExistence type="predicted"/>
<reference evidence="10" key="1">
    <citation type="submission" date="2016-05" db="EMBL/GenBank/DDBJ databases">
        <title>Comparative genomics of biotechnologically important yeasts.</title>
        <authorList>
            <consortium name="DOE Joint Genome Institute"/>
            <person name="Riley R."/>
            <person name="Haridas S."/>
            <person name="Wolfe K.H."/>
            <person name="Lopes M.R."/>
            <person name="Hittinger C.T."/>
            <person name="Goker M."/>
            <person name="Salamov A."/>
            <person name="Wisecaver J."/>
            <person name="Long T.M."/>
            <person name="Aerts A.L."/>
            <person name="Barry K."/>
            <person name="Choi C."/>
            <person name="Clum A."/>
            <person name="Coughlan A.Y."/>
            <person name="Deshpande S."/>
            <person name="Douglass A.P."/>
            <person name="Hanson S.J."/>
            <person name="Klenk H.-P."/>
            <person name="Labutti K."/>
            <person name="Lapidus A."/>
            <person name="Lindquist E."/>
            <person name="Lipzen A."/>
            <person name="Meier-Kolthoff J.P."/>
            <person name="Ohm R.A."/>
            <person name="Otillar R.P."/>
            <person name="Pangilinan J."/>
            <person name="Peng Y."/>
            <person name="Rokas A."/>
            <person name="Rosa C.A."/>
            <person name="Scheuner C."/>
            <person name="Sibirny A.A."/>
            <person name="Slot J.C."/>
            <person name="Stielow J.B."/>
            <person name="Sun H."/>
            <person name="Kurtzman C.P."/>
            <person name="Blackwell M."/>
            <person name="Grigoriev I.V."/>
            <person name="Jeffries T.W."/>
        </authorList>
    </citation>
    <scope>NUCLEOTIDE SEQUENCE [LARGE SCALE GENOMIC DNA]</scope>
    <source>
        <strain evidence="10">NRRL Y-12698</strain>
    </source>
</reference>
<dbReference type="PROSITE" id="PS50128">
    <property type="entry name" value="SURP"/>
    <property type="match status" value="2"/>
</dbReference>
<feature type="domain" description="SURP motif" evidence="8">
    <location>
        <begin position="19"/>
        <end position="61"/>
    </location>
</feature>
<dbReference type="GO" id="GO:0005686">
    <property type="term" value="C:U2 snRNP"/>
    <property type="evidence" value="ECO:0007669"/>
    <property type="project" value="TreeGrafter"/>
</dbReference>
<feature type="domain" description="SURP motif" evidence="8">
    <location>
        <begin position="121"/>
        <end position="163"/>
    </location>
</feature>
<feature type="compositionally biased region" description="Basic residues" evidence="7">
    <location>
        <begin position="303"/>
        <end position="313"/>
    </location>
</feature>
<dbReference type="SUPFAM" id="SSF109905">
    <property type="entry name" value="Surp module (SWAP domain)"/>
    <property type="match status" value="2"/>
</dbReference>
<dbReference type="GO" id="GO:0003723">
    <property type="term" value="F:RNA binding"/>
    <property type="evidence" value="ECO:0007669"/>
    <property type="project" value="InterPro"/>
</dbReference>
<dbReference type="GeneID" id="30147333"/>
<dbReference type="AlphaFoldDB" id="A0A1E3QLA7"/>
<dbReference type="Gene3D" id="1.10.10.790">
    <property type="entry name" value="Surp module"/>
    <property type="match status" value="2"/>
</dbReference>
<dbReference type="InterPro" id="IPR000061">
    <property type="entry name" value="Surp"/>
</dbReference>
<dbReference type="GO" id="GO:0000381">
    <property type="term" value="P:regulation of alternative mRNA splicing, via spliceosome"/>
    <property type="evidence" value="ECO:0007669"/>
    <property type="project" value="TreeGrafter"/>
</dbReference>
<evidence type="ECO:0000256" key="1">
    <source>
        <dbReference type="ARBA" id="ARBA00004123"/>
    </source>
</evidence>
<comment type="subcellular location">
    <subcellularLocation>
        <location evidence="1">Nucleus</location>
    </subcellularLocation>
</comment>
<name>A0A1E3QLA7_9ASCO</name>
<evidence type="ECO:0000313" key="10">
    <source>
        <dbReference type="Proteomes" id="UP000094336"/>
    </source>
</evidence>
<feature type="region of interest" description="Disordered" evidence="7">
    <location>
        <begin position="424"/>
        <end position="451"/>
    </location>
</feature>
<feature type="region of interest" description="Disordered" evidence="7">
    <location>
        <begin position="270"/>
        <end position="326"/>
    </location>
</feature>
<keyword evidence="10" id="KW-1185">Reference proteome</keyword>
<dbReference type="OrthoDB" id="447637at2759"/>
<evidence type="ECO:0000313" key="9">
    <source>
        <dbReference type="EMBL" id="ODQ78471.1"/>
    </source>
</evidence>
<evidence type="ECO:0000259" key="8">
    <source>
        <dbReference type="PROSITE" id="PS50128"/>
    </source>
</evidence>
<dbReference type="InterPro" id="IPR035967">
    <property type="entry name" value="SWAP/Surp_sf"/>
</dbReference>
<dbReference type="GO" id="GO:0045292">
    <property type="term" value="P:mRNA cis splicing, via spliceosome"/>
    <property type="evidence" value="ECO:0007669"/>
    <property type="project" value="InterPro"/>
</dbReference>
<feature type="compositionally biased region" description="Acidic residues" evidence="7">
    <location>
        <begin position="278"/>
        <end position="293"/>
    </location>
</feature>
<keyword evidence="6" id="KW-0539">Nucleus</keyword>
<dbReference type="InterPro" id="IPR022030">
    <property type="entry name" value="SF3A1_dom"/>
</dbReference>
<evidence type="ECO:0000256" key="6">
    <source>
        <dbReference type="ARBA" id="ARBA00023242"/>
    </source>
</evidence>
<keyword evidence="3" id="KW-0747">Spliceosome</keyword>
<evidence type="ECO:0000256" key="4">
    <source>
        <dbReference type="ARBA" id="ARBA00022737"/>
    </source>
</evidence>
<evidence type="ECO:0000256" key="7">
    <source>
        <dbReference type="SAM" id="MobiDB-lite"/>
    </source>
</evidence>
<dbReference type="SMART" id="SM00648">
    <property type="entry name" value="SWAP"/>
    <property type="match status" value="2"/>
</dbReference>
<protein>
    <recommendedName>
        <fullName evidence="8">SURP motif domain-containing protein</fullName>
    </recommendedName>
</protein>
<evidence type="ECO:0000256" key="5">
    <source>
        <dbReference type="ARBA" id="ARBA00023187"/>
    </source>
</evidence>
<dbReference type="GO" id="GO:0071004">
    <property type="term" value="C:U2-type prespliceosome"/>
    <property type="evidence" value="ECO:0007669"/>
    <property type="project" value="TreeGrafter"/>
</dbReference>
<keyword evidence="4" id="KW-0677">Repeat</keyword>
<dbReference type="FunFam" id="1.10.10.790:FF:000002">
    <property type="entry name" value="Splicing factor 3A subunit 1"/>
    <property type="match status" value="1"/>
</dbReference>
<dbReference type="GO" id="GO:0071013">
    <property type="term" value="C:catalytic step 2 spliceosome"/>
    <property type="evidence" value="ECO:0007669"/>
    <property type="project" value="TreeGrafter"/>
</dbReference>
<dbReference type="EMBL" id="KV454435">
    <property type="protein sequence ID" value="ODQ78471.1"/>
    <property type="molecule type" value="Genomic_DNA"/>
</dbReference>
<dbReference type="PANTHER" id="PTHR15316:SF1">
    <property type="entry name" value="SPLICING FACTOR 3A SUBUNIT 1"/>
    <property type="match status" value="1"/>
</dbReference>
<dbReference type="Pfam" id="PF12230">
    <property type="entry name" value="PRP21_like_P"/>
    <property type="match status" value="1"/>
</dbReference>
<accession>A0A1E3QLA7</accession>
<evidence type="ECO:0000256" key="3">
    <source>
        <dbReference type="ARBA" id="ARBA00022728"/>
    </source>
</evidence>
<sequence length="451" mass="52147">MSHAIPADVIIPPLDIRDIIHKVSSYVSKNGDSFELKMKSQEANNPEFGFLYEKDPYNRYYTWVLQELRAGNEGILELFSLVPQENTDIGAELSLEDFAEPKAFTFILRNLPPISRIDISILKMTALFVAVNGEPYIDIIKTQRNATGQYDFLNDTHSFHKIFRLFVQQYRKVVRDTTDSEVNGLLSASRDELLLHAFQRAEYNYVKETTSKQAMEALEFEKLEFSRIDWNDFSVVETIEFSEIDYINELPPPLSLDDLRYRSLESKKRGVTTQESIKEEDEAGPEAEPEAELEVLAREVPKPKAHAKPKGMKIKSAGETRLKRASPATDQLLECPLTHQMIPDSQFQQHIAILLRDPKYKQERENFERKHHTYGSNLSTDVYANIQRLAKREAVEDETRKRSKRNVVQWDGYSGTMDSVKEVAAGMYSEKEVEEMRRKRQEEENKIGPRK</sequence>
<keyword evidence="2" id="KW-0507">mRNA processing</keyword>
<dbReference type="Pfam" id="PF01805">
    <property type="entry name" value="Surp"/>
    <property type="match status" value="2"/>
</dbReference>
<dbReference type="RefSeq" id="XP_018983799.1">
    <property type="nucleotide sequence ID" value="XM_019129480.1"/>
</dbReference>
<evidence type="ECO:0000256" key="2">
    <source>
        <dbReference type="ARBA" id="ARBA00022664"/>
    </source>
</evidence>
<organism evidence="9 10">
    <name type="scientific">Babjeviella inositovora NRRL Y-12698</name>
    <dbReference type="NCBI Taxonomy" id="984486"/>
    <lineage>
        <taxon>Eukaryota</taxon>
        <taxon>Fungi</taxon>
        <taxon>Dikarya</taxon>
        <taxon>Ascomycota</taxon>
        <taxon>Saccharomycotina</taxon>
        <taxon>Pichiomycetes</taxon>
        <taxon>Serinales incertae sedis</taxon>
        <taxon>Babjeviella</taxon>
    </lineage>
</organism>